<accession>A0A5N6Z6F6</accession>
<keyword evidence="7" id="KW-1133">Transmembrane helix</keyword>
<gene>
    <name evidence="8" type="ORF">BDV28DRAFT_148289</name>
</gene>
<keyword evidence="9" id="KW-1185">Reference proteome</keyword>
<protein>
    <submittedName>
        <fullName evidence="8">Cytochrome P450</fullName>
    </submittedName>
</protein>
<organism evidence="8 9">
    <name type="scientific">Aspergillus coremiiformis</name>
    <dbReference type="NCBI Taxonomy" id="138285"/>
    <lineage>
        <taxon>Eukaryota</taxon>
        <taxon>Fungi</taxon>
        <taxon>Dikarya</taxon>
        <taxon>Ascomycota</taxon>
        <taxon>Pezizomycotina</taxon>
        <taxon>Eurotiomycetes</taxon>
        <taxon>Eurotiomycetidae</taxon>
        <taxon>Eurotiales</taxon>
        <taxon>Aspergillaceae</taxon>
        <taxon>Aspergillus</taxon>
        <taxon>Aspergillus subgen. Circumdati</taxon>
    </lineage>
</organism>
<dbReference type="Pfam" id="PF00067">
    <property type="entry name" value="p450"/>
    <property type="match status" value="1"/>
</dbReference>
<evidence type="ECO:0000256" key="3">
    <source>
        <dbReference type="ARBA" id="ARBA00023002"/>
    </source>
</evidence>
<proteinExistence type="inferred from homology"/>
<dbReference type="InterPro" id="IPR036396">
    <property type="entry name" value="Cyt_P450_sf"/>
</dbReference>
<dbReference type="InterPro" id="IPR050364">
    <property type="entry name" value="Cytochrome_P450_fung"/>
</dbReference>
<evidence type="ECO:0000256" key="2">
    <source>
        <dbReference type="ARBA" id="ARBA00022723"/>
    </source>
</evidence>
<dbReference type="InterPro" id="IPR001128">
    <property type="entry name" value="Cyt_P450"/>
</dbReference>
<evidence type="ECO:0000256" key="1">
    <source>
        <dbReference type="ARBA" id="ARBA00010617"/>
    </source>
</evidence>
<dbReference type="InterPro" id="IPR017972">
    <property type="entry name" value="Cyt_P450_CS"/>
</dbReference>
<reference evidence="9" key="1">
    <citation type="submission" date="2019-04" db="EMBL/GenBank/DDBJ databases">
        <title>Friends and foes A comparative genomics studyof 23 Aspergillus species from section Flavi.</title>
        <authorList>
            <consortium name="DOE Joint Genome Institute"/>
            <person name="Kjaerbolling I."/>
            <person name="Vesth T."/>
            <person name="Frisvad J.C."/>
            <person name="Nybo J.L."/>
            <person name="Theobald S."/>
            <person name="Kildgaard S."/>
            <person name="Isbrandt T."/>
            <person name="Kuo A."/>
            <person name="Sato A."/>
            <person name="Lyhne E.K."/>
            <person name="Kogle M.E."/>
            <person name="Wiebenga A."/>
            <person name="Kun R.S."/>
            <person name="Lubbers R.J."/>
            <person name="Makela M.R."/>
            <person name="Barry K."/>
            <person name="Chovatia M."/>
            <person name="Clum A."/>
            <person name="Daum C."/>
            <person name="Haridas S."/>
            <person name="He G."/>
            <person name="LaButti K."/>
            <person name="Lipzen A."/>
            <person name="Mondo S."/>
            <person name="Riley R."/>
            <person name="Salamov A."/>
            <person name="Simmons B.A."/>
            <person name="Magnuson J.K."/>
            <person name="Henrissat B."/>
            <person name="Mortensen U.H."/>
            <person name="Larsen T.O."/>
            <person name="Devries R.P."/>
            <person name="Grigoriev I.V."/>
            <person name="Machida M."/>
            <person name="Baker S.E."/>
            <person name="Andersen M.R."/>
        </authorList>
    </citation>
    <scope>NUCLEOTIDE SEQUENCE [LARGE SCALE GENOMIC DNA]</scope>
    <source>
        <strain evidence="9">CBS 553.77</strain>
    </source>
</reference>
<dbReference type="GO" id="GO:0005506">
    <property type="term" value="F:iron ion binding"/>
    <property type="evidence" value="ECO:0007669"/>
    <property type="project" value="InterPro"/>
</dbReference>
<dbReference type="AlphaFoldDB" id="A0A5N6Z6F6"/>
<evidence type="ECO:0000313" key="9">
    <source>
        <dbReference type="Proteomes" id="UP000327118"/>
    </source>
</evidence>
<comment type="similarity">
    <text evidence="1 6">Belongs to the cytochrome P450 family.</text>
</comment>
<dbReference type="GO" id="GO:0020037">
    <property type="term" value="F:heme binding"/>
    <property type="evidence" value="ECO:0007669"/>
    <property type="project" value="InterPro"/>
</dbReference>
<dbReference type="EMBL" id="ML739104">
    <property type="protein sequence ID" value="KAE8353225.1"/>
    <property type="molecule type" value="Genomic_DNA"/>
</dbReference>
<dbReference type="PRINTS" id="PR00385">
    <property type="entry name" value="P450"/>
</dbReference>
<evidence type="ECO:0000256" key="4">
    <source>
        <dbReference type="ARBA" id="ARBA00023004"/>
    </source>
</evidence>
<keyword evidence="4 5" id="KW-0408">Iron</keyword>
<keyword evidence="2 5" id="KW-0479">Metal-binding</keyword>
<feature type="binding site" description="axial binding residue" evidence="5">
    <location>
        <position position="438"/>
    </location>
    <ligand>
        <name>heme</name>
        <dbReference type="ChEBI" id="CHEBI:30413"/>
    </ligand>
    <ligandPart>
        <name>Fe</name>
        <dbReference type="ChEBI" id="CHEBI:18248"/>
    </ligandPart>
</feature>
<dbReference type="SUPFAM" id="SSF48264">
    <property type="entry name" value="Cytochrome P450"/>
    <property type="match status" value="1"/>
</dbReference>
<dbReference type="OrthoDB" id="2789670at2759"/>
<dbReference type="PANTHER" id="PTHR46300:SF12">
    <property type="entry name" value="P450, PUTATIVE (EUROFUNG)-RELATED"/>
    <property type="match status" value="1"/>
</dbReference>
<dbReference type="PANTHER" id="PTHR46300">
    <property type="entry name" value="P450, PUTATIVE (EUROFUNG)-RELATED-RELATED"/>
    <property type="match status" value="1"/>
</dbReference>
<dbReference type="PRINTS" id="PR00463">
    <property type="entry name" value="EP450I"/>
</dbReference>
<keyword evidence="7" id="KW-0472">Membrane</keyword>
<evidence type="ECO:0000256" key="5">
    <source>
        <dbReference type="PIRSR" id="PIRSR602401-1"/>
    </source>
</evidence>
<evidence type="ECO:0000256" key="7">
    <source>
        <dbReference type="SAM" id="Phobius"/>
    </source>
</evidence>
<name>A0A5N6Z6F6_9EURO</name>
<feature type="transmembrane region" description="Helical" evidence="7">
    <location>
        <begin position="6"/>
        <end position="24"/>
    </location>
</feature>
<keyword evidence="3 6" id="KW-0560">Oxidoreductase</keyword>
<evidence type="ECO:0000313" key="8">
    <source>
        <dbReference type="EMBL" id="KAE8353225.1"/>
    </source>
</evidence>
<dbReference type="Proteomes" id="UP000327118">
    <property type="component" value="Unassembled WGS sequence"/>
</dbReference>
<keyword evidence="6" id="KW-0503">Monooxygenase</keyword>
<keyword evidence="5 6" id="KW-0349">Heme</keyword>
<dbReference type="InterPro" id="IPR002401">
    <property type="entry name" value="Cyt_P450_E_grp-I"/>
</dbReference>
<sequence>MILIPGASTTVVLVAAYILVRFLTLKKPPAPLPPGPAPRPIIGNWKDLPRDGERDWEHWLKHKKLYGPISSITTLGKTFVILNDLQLAFELFEQRSKWHSDRPRMLFATELAGIGGILGMMRCSHRSKAIRTAINMGLRSKTFVSRFNQVQDIETRRFLFRVLQDPEHLSQHIRKEAGAVVLKITYGYTVEPHKPDPLVDLAGVSMDYFLLICRYGAWLVDIIPILRFLPAWFPGAGFQRIARESQEALDAFGGKPYNFVKRQMAQGNFQKSYLSSILESEDIQPGSEEEYVTKWSAATIYAGGADTTVYTIDCFFLAMALYPEVQKKAQEEIDHVIGNRLPTFADRDNLPYINAMVKELLRWHPVVPANMPHVSTHDDMCHGYFIPKGSIIIANIWGFTHDPDMFPDPMAFKPERYLGENPALDPHRLSFGFGRRICPGRVLADSAIYINIAQCLTVFNISNKIVDGKEIEPRMQFRPGLISQPEPYEVSVKPRSSMHEGLIRALEMDFPWEESHAAELNNIKV</sequence>
<dbReference type="GO" id="GO:0004497">
    <property type="term" value="F:monooxygenase activity"/>
    <property type="evidence" value="ECO:0007669"/>
    <property type="project" value="UniProtKB-KW"/>
</dbReference>
<keyword evidence="7" id="KW-0812">Transmembrane</keyword>
<dbReference type="CDD" id="cd11065">
    <property type="entry name" value="CYP64-like"/>
    <property type="match status" value="1"/>
</dbReference>
<evidence type="ECO:0000256" key="6">
    <source>
        <dbReference type="RuleBase" id="RU000461"/>
    </source>
</evidence>
<dbReference type="Gene3D" id="1.10.630.10">
    <property type="entry name" value="Cytochrome P450"/>
    <property type="match status" value="1"/>
</dbReference>
<comment type="cofactor">
    <cofactor evidence="5">
        <name>heme</name>
        <dbReference type="ChEBI" id="CHEBI:30413"/>
    </cofactor>
</comment>
<dbReference type="PROSITE" id="PS00086">
    <property type="entry name" value="CYTOCHROME_P450"/>
    <property type="match status" value="1"/>
</dbReference>
<dbReference type="GO" id="GO:0016705">
    <property type="term" value="F:oxidoreductase activity, acting on paired donors, with incorporation or reduction of molecular oxygen"/>
    <property type="evidence" value="ECO:0007669"/>
    <property type="project" value="InterPro"/>
</dbReference>